<comment type="caution">
    <text evidence="5">The sequence shown here is derived from an EMBL/GenBank/DDBJ whole genome shotgun (WGS) entry which is preliminary data.</text>
</comment>
<keyword evidence="6" id="KW-1185">Reference proteome</keyword>
<name>A0ABW4X155_9BACT</name>
<dbReference type="CDD" id="cd00090">
    <property type="entry name" value="HTH_ARSR"/>
    <property type="match status" value="1"/>
</dbReference>
<dbReference type="InterPro" id="IPR036388">
    <property type="entry name" value="WH-like_DNA-bd_sf"/>
</dbReference>
<dbReference type="NCBIfam" id="NF033788">
    <property type="entry name" value="HTH_metalloreg"/>
    <property type="match status" value="1"/>
</dbReference>
<dbReference type="InterPro" id="IPR036390">
    <property type="entry name" value="WH_DNA-bd_sf"/>
</dbReference>
<dbReference type="RefSeq" id="WP_229959408.1">
    <property type="nucleotide sequence ID" value="NZ_JAJJWI010000005.1"/>
</dbReference>
<evidence type="ECO:0000256" key="1">
    <source>
        <dbReference type="ARBA" id="ARBA00023015"/>
    </source>
</evidence>
<dbReference type="PANTHER" id="PTHR33154">
    <property type="entry name" value="TRANSCRIPTIONAL REGULATOR, ARSR FAMILY"/>
    <property type="match status" value="1"/>
</dbReference>
<dbReference type="Gene3D" id="1.10.10.10">
    <property type="entry name" value="Winged helix-like DNA-binding domain superfamily/Winged helix DNA-binding domain"/>
    <property type="match status" value="1"/>
</dbReference>
<organism evidence="5 6">
    <name type="scientific">Pontibacter silvestris</name>
    <dbReference type="NCBI Taxonomy" id="2305183"/>
    <lineage>
        <taxon>Bacteria</taxon>
        <taxon>Pseudomonadati</taxon>
        <taxon>Bacteroidota</taxon>
        <taxon>Cytophagia</taxon>
        <taxon>Cytophagales</taxon>
        <taxon>Hymenobacteraceae</taxon>
        <taxon>Pontibacter</taxon>
    </lineage>
</organism>
<dbReference type="SUPFAM" id="SSF46785">
    <property type="entry name" value="Winged helix' DNA-binding domain"/>
    <property type="match status" value="1"/>
</dbReference>
<keyword evidence="1" id="KW-0805">Transcription regulation</keyword>
<proteinExistence type="predicted"/>
<dbReference type="PANTHER" id="PTHR33154:SF15">
    <property type="entry name" value="REGULATORY PROTEIN ARSR"/>
    <property type="match status" value="1"/>
</dbReference>
<keyword evidence="2" id="KW-0238">DNA-binding</keyword>
<dbReference type="PRINTS" id="PR00778">
    <property type="entry name" value="HTHARSR"/>
</dbReference>
<dbReference type="InterPro" id="IPR051081">
    <property type="entry name" value="HTH_MetalResp_TranReg"/>
</dbReference>
<dbReference type="PROSITE" id="PS50987">
    <property type="entry name" value="HTH_ARSR_2"/>
    <property type="match status" value="1"/>
</dbReference>
<dbReference type="InterPro" id="IPR001845">
    <property type="entry name" value="HTH_ArsR_DNA-bd_dom"/>
</dbReference>
<dbReference type="Pfam" id="PF01022">
    <property type="entry name" value="HTH_5"/>
    <property type="match status" value="1"/>
</dbReference>
<gene>
    <name evidence="5" type="ORF">ACFSKU_16030</name>
</gene>
<feature type="domain" description="HTH arsR-type" evidence="4">
    <location>
        <begin position="8"/>
        <end position="103"/>
    </location>
</feature>
<keyword evidence="3" id="KW-0804">Transcription</keyword>
<sequence length="111" mass="12000">MAYTKSTEFNLEQQEVAQLAKVLSHPARVAILQHLAQVKTCISGDISNALPLSRTTVSQHLQELKNAGLIQGEIDGLTVCYCINQEKFDAATQSLGNFLNNIQSSCSSCGC</sequence>
<reference evidence="6" key="1">
    <citation type="journal article" date="2019" name="Int. J. Syst. Evol. Microbiol.">
        <title>The Global Catalogue of Microorganisms (GCM) 10K type strain sequencing project: providing services to taxonomists for standard genome sequencing and annotation.</title>
        <authorList>
            <consortium name="The Broad Institute Genomics Platform"/>
            <consortium name="The Broad Institute Genome Sequencing Center for Infectious Disease"/>
            <person name="Wu L."/>
            <person name="Ma J."/>
        </authorList>
    </citation>
    <scope>NUCLEOTIDE SEQUENCE [LARGE SCALE GENOMIC DNA]</scope>
    <source>
        <strain evidence="6">JCM 16545</strain>
    </source>
</reference>
<dbReference type="Proteomes" id="UP001597369">
    <property type="component" value="Unassembled WGS sequence"/>
</dbReference>
<evidence type="ECO:0000259" key="4">
    <source>
        <dbReference type="PROSITE" id="PS50987"/>
    </source>
</evidence>
<evidence type="ECO:0000256" key="2">
    <source>
        <dbReference type="ARBA" id="ARBA00023125"/>
    </source>
</evidence>
<evidence type="ECO:0000313" key="6">
    <source>
        <dbReference type="Proteomes" id="UP001597369"/>
    </source>
</evidence>
<dbReference type="SMART" id="SM00418">
    <property type="entry name" value="HTH_ARSR"/>
    <property type="match status" value="1"/>
</dbReference>
<protein>
    <submittedName>
        <fullName evidence="5">ArsR/SmtB family transcription factor</fullName>
    </submittedName>
</protein>
<evidence type="ECO:0000256" key="3">
    <source>
        <dbReference type="ARBA" id="ARBA00023163"/>
    </source>
</evidence>
<dbReference type="InterPro" id="IPR011991">
    <property type="entry name" value="ArsR-like_HTH"/>
</dbReference>
<dbReference type="EMBL" id="JBHUHV010000053">
    <property type="protein sequence ID" value="MFD2068399.1"/>
    <property type="molecule type" value="Genomic_DNA"/>
</dbReference>
<accession>A0ABW4X155</accession>
<evidence type="ECO:0000313" key="5">
    <source>
        <dbReference type="EMBL" id="MFD2068399.1"/>
    </source>
</evidence>